<feature type="domain" description="CheR-type methyltransferase" evidence="6">
    <location>
        <begin position="12"/>
        <end position="288"/>
    </location>
</feature>
<dbReference type="InterPro" id="IPR022642">
    <property type="entry name" value="CheR_C"/>
</dbReference>
<evidence type="ECO:0000313" key="8">
    <source>
        <dbReference type="Proteomes" id="UP001431963"/>
    </source>
</evidence>
<keyword evidence="3 5" id="KW-0808">Transferase</keyword>
<organism evidence="7 8">
    <name type="scientific">Gemmobacter denitrificans</name>
    <dbReference type="NCBI Taxonomy" id="3123040"/>
    <lineage>
        <taxon>Bacteria</taxon>
        <taxon>Pseudomonadati</taxon>
        <taxon>Pseudomonadota</taxon>
        <taxon>Alphaproteobacteria</taxon>
        <taxon>Rhodobacterales</taxon>
        <taxon>Paracoccaceae</taxon>
        <taxon>Gemmobacter</taxon>
    </lineage>
</organism>
<dbReference type="InterPro" id="IPR000780">
    <property type="entry name" value="CheR_MeTrfase"/>
</dbReference>
<keyword evidence="8" id="KW-1185">Reference proteome</keyword>
<evidence type="ECO:0000256" key="3">
    <source>
        <dbReference type="ARBA" id="ARBA00022679"/>
    </source>
</evidence>
<dbReference type="SMART" id="SM00138">
    <property type="entry name" value="MeTrc"/>
    <property type="match status" value="1"/>
</dbReference>
<dbReference type="InterPro" id="IPR026024">
    <property type="entry name" value="Chemotaxis_MeTrfase_CheR"/>
</dbReference>
<accession>A0ABU8BTN1</accession>
<dbReference type="InterPro" id="IPR022641">
    <property type="entry name" value="CheR_N"/>
</dbReference>
<dbReference type="CDD" id="cd02440">
    <property type="entry name" value="AdoMet_MTases"/>
    <property type="match status" value="1"/>
</dbReference>
<dbReference type="InterPro" id="IPR029063">
    <property type="entry name" value="SAM-dependent_MTases_sf"/>
</dbReference>
<dbReference type="Gene3D" id="3.40.50.150">
    <property type="entry name" value="Vaccinia Virus protein VP39"/>
    <property type="match status" value="1"/>
</dbReference>
<proteinExistence type="predicted"/>
<dbReference type="PRINTS" id="PR00996">
    <property type="entry name" value="CHERMTFRASE"/>
</dbReference>
<dbReference type="Proteomes" id="UP001431963">
    <property type="component" value="Unassembled WGS sequence"/>
</dbReference>
<dbReference type="EMBL" id="JBALHR010000002">
    <property type="protein sequence ID" value="MEH7827617.1"/>
    <property type="molecule type" value="Genomic_DNA"/>
</dbReference>
<dbReference type="InterPro" id="IPR036804">
    <property type="entry name" value="CheR_N_sf"/>
</dbReference>
<dbReference type="Pfam" id="PF01739">
    <property type="entry name" value="CheR"/>
    <property type="match status" value="1"/>
</dbReference>
<dbReference type="SUPFAM" id="SSF47757">
    <property type="entry name" value="Chemotaxis receptor methyltransferase CheR, N-terminal domain"/>
    <property type="match status" value="1"/>
</dbReference>
<sequence length="311" mass="34681">MTVHTRSGDSHAETSLVGMSDEDFRALSQLVHDRTGIVLSEGKRWMLASRLAKEINRLGLPDLAAYRKLLARPDAEPELEALTSAITTNVTSFFRGPDHFEALAALVPSLREQSKRGQRVRLWSAACSTGQEPCSIAMTLLEHWPEAAQADVRILATDIDAQVVEEARQGVYDERLLEGPAEKTIRRFSAAGPRPGTIRVVPAVRGLIRYEQLNLLGPWPFGGSFDVIFCRNVVIYFDNETRARLWHRLADRITPGGWLYIGHSERVDRALDPYLTPGGVTRYRRTATPIRDNLTAPQISGKGGPYQAKER</sequence>
<evidence type="ECO:0000256" key="5">
    <source>
        <dbReference type="PIRNR" id="PIRNR000410"/>
    </source>
</evidence>
<comment type="function">
    <text evidence="5">Methylation of the membrane-bound methyl-accepting chemotaxis proteins (MCP) to form gamma-glutamyl methyl ester residues in MCP.</text>
</comment>
<dbReference type="PANTHER" id="PTHR24422:SF19">
    <property type="entry name" value="CHEMOTAXIS PROTEIN METHYLTRANSFERASE"/>
    <property type="match status" value="1"/>
</dbReference>
<gene>
    <name evidence="7" type="ORF">V6590_05620</name>
</gene>
<reference evidence="7" key="1">
    <citation type="submission" date="2024-02" db="EMBL/GenBank/DDBJ databases">
        <title>Genome sequences of strain Gemmobacter sp. JM10B15.</title>
        <authorList>
            <person name="Zhang M."/>
        </authorList>
    </citation>
    <scope>NUCLEOTIDE SEQUENCE</scope>
    <source>
        <strain evidence="7">JM10B15</strain>
    </source>
</reference>
<dbReference type="SUPFAM" id="SSF53335">
    <property type="entry name" value="S-adenosyl-L-methionine-dependent methyltransferases"/>
    <property type="match status" value="1"/>
</dbReference>
<dbReference type="Gene3D" id="1.10.155.10">
    <property type="entry name" value="Chemotaxis receptor methyltransferase CheR, N-terminal domain"/>
    <property type="match status" value="1"/>
</dbReference>
<dbReference type="EC" id="2.1.1.80" evidence="5"/>
<evidence type="ECO:0000256" key="1">
    <source>
        <dbReference type="ARBA" id="ARBA00001541"/>
    </source>
</evidence>
<dbReference type="PANTHER" id="PTHR24422">
    <property type="entry name" value="CHEMOTAXIS PROTEIN METHYLTRANSFERASE"/>
    <property type="match status" value="1"/>
</dbReference>
<evidence type="ECO:0000313" key="7">
    <source>
        <dbReference type="EMBL" id="MEH7827617.1"/>
    </source>
</evidence>
<evidence type="ECO:0000256" key="2">
    <source>
        <dbReference type="ARBA" id="ARBA00022603"/>
    </source>
</evidence>
<comment type="catalytic activity">
    <reaction evidence="1 5">
        <text>L-glutamyl-[protein] + S-adenosyl-L-methionine = [protein]-L-glutamate 5-O-methyl ester + S-adenosyl-L-homocysteine</text>
        <dbReference type="Rhea" id="RHEA:24452"/>
        <dbReference type="Rhea" id="RHEA-COMP:10208"/>
        <dbReference type="Rhea" id="RHEA-COMP:10311"/>
        <dbReference type="ChEBI" id="CHEBI:29973"/>
        <dbReference type="ChEBI" id="CHEBI:57856"/>
        <dbReference type="ChEBI" id="CHEBI:59789"/>
        <dbReference type="ChEBI" id="CHEBI:82795"/>
        <dbReference type="EC" id="2.1.1.80"/>
    </reaction>
</comment>
<dbReference type="InterPro" id="IPR050903">
    <property type="entry name" value="Bact_Chemotaxis_MeTrfase"/>
</dbReference>
<dbReference type="Pfam" id="PF03705">
    <property type="entry name" value="CheR_N"/>
    <property type="match status" value="1"/>
</dbReference>
<evidence type="ECO:0000259" key="6">
    <source>
        <dbReference type="PROSITE" id="PS50123"/>
    </source>
</evidence>
<protein>
    <recommendedName>
        <fullName evidence="5">Chemotaxis protein methyltransferase</fullName>
        <ecNumber evidence="5">2.1.1.80</ecNumber>
    </recommendedName>
</protein>
<comment type="caution">
    <text evidence="7">The sequence shown here is derived from an EMBL/GenBank/DDBJ whole genome shotgun (WGS) entry which is preliminary data.</text>
</comment>
<keyword evidence="4 5" id="KW-0949">S-adenosyl-L-methionine</keyword>
<name>A0ABU8BTN1_9RHOB</name>
<dbReference type="PIRSF" id="PIRSF000410">
    <property type="entry name" value="CheR"/>
    <property type="match status" value="1"/>
</dbReference>
<dbReference type="PROSITE" id="PS50123">
    <property type="entry name" value="CHER"/>
    <property type="match status" value="1"/>
</dbReference>
<dbReference type="RefSeq" id="WP_335420770.1">
    <property type="nucleotide sequence ID" value="NZ_JBALHR010000002.1"/>
</dbReference>
<evidence type="ECO:0000256" key="4">
    <source>
        <dbReference type="ARBA" id="ARBA00022691"/>
    </source>
</evidence>
<keyword evidence="2 5" id="KW-0489">Methyltransferase</keyword>